<evidence type="ECO:0000313" key="3">
    <source>
        <dbReference type="Proteomes" id="UP001488838"/>
    </source>
</evidence>
<comment type="caution">
    <text evidence="2">The sequence shown here is derived from an EMBL/GenBank/DDBJ whole genome shotgun (WGS) entry which is preliminary data.</text>
</comment>
<organism evidence="2 3">
    <name type="scientific">Myodes glareolus</name>
    <name type="common">Bank vole</name>
    <name type="synonym">Clethrionomys glareolus</name>
    <dbReference type="NCBI Taxonomy" id="447135"/>
    <lineage>
        <taxon>Eukaryota</taxon>
        <taxon>Metazoa</taxon>
        <taxon>Chordata</taxon>
        <taxon>Craniata</taxon>
        <taxon>Vertebrata</taxon>
        <taxon>Euteleostomi</taxon>
        <taxon>Mammalia</taxon>
        <taxon>Eutheria</taxon>
        <taxon>Euarchontoglires</taxon>
        <taxon>Glires</taxon>
        <taxon>Rodentia</taxon>
        <taxon>Myomorpha</taxon>
        <taxon>Muroidea</taxon>
        <taxon>Cricetidae</taxon>
        <taxon>Arvicolinae</taxon>
        <taxon>Myodes</taxon>
    </lineage>
</organism>
<name>A0AAW0HWP4_MYOGA</name>
<feature type="compositionally biased region" description="Polar residues" evidence="1">
    <location>
        <begin position="108"/>
        <end position="121"/>
    </location>
</feature>
<dbReference type="AlphaFoldDB" id="A0AAW0HWP4"/>
<gene>
    <name evidence="2" type="ORF">U0070_016625</name>
</gene>
<evidence type="ECO:0000256" key="1">
    <source>
        <dbReference type="SAM" id="MobiDB-lite"/>
    </source>
</evidence>
<accession>A0AAW0HWP4</accession>
<sequence length="121" mass="12572">DRPSHTSPTHACARAHARRPCTRSDPRRVVPGRAGAAQSRGCGGRGRERARRAAGTRGRVVAGPGYEVLGATRGGGRAAGTRAMNPKAGDEEEDCVDSGAETGGSDYSHLSSTSKQITEKM</sequence>
<feature type="region of interest" description="Disordered" evidence="1">
    <location>
        <begin position="1"/>
        <end position="58"/>
    </location>
</feature>
<feature type="non-terminal residue" evidence="2">
    <location>
        <position position="1"/>
    </location>
</feature>
<dbReference type="EMBL" id="JBBHLL010000299">
    <property type="protein sequence ID" value="KAK7806535.1"/>
    <property type="molecule type" value="Genomic_DNA"/>
</dbReference>
<feature type="region of interest" description="Disordered" evidence="1">
    <location>
        <begin position="70"/>
        <end position="121"/>
    </location>
</feature>
<reference evidence="2 3" key="1">
    <citation type="journal article" date="2023" name="bioRxiv">
        <title>Conserved and derived expression patterns and positive selection on dental genes reveal complex evolutionary context of ever-growing rodent molars.</title>
        <authorList>
            <person name="Calamari Z.T."/>
            <person name="Song A."/>
            <person name="Cohen E."/>
            <person name="Akter M."/>
            <person name="Roy R.D."/>
            <person name="Hallikas O."/>
            <person name="Christensen M.M."/>
            <person name="Li P."/>
            <person name="Marangoni P."/>
            <person name="Jernvall J."/>
            <person name="Klein O.D."/>
        </authorList>
    </citation>
    <scope>NUCLEOTIDE SEQUENCE [LARGE SCALE GENOMIC DNA]</scope>
    <source>
        <strain evidence="2">V071</strain>
    </source>
</reference>
<proteinExistence type="predicted"/>
<dbReference type="Proteomes" id="UP001488838">
    <property type="component" value="Unassembled WGS sequence"/>
</dbReference>
<keyword evidence="3" id="KW-1185">Reference proteome</keyword>
<evidence type="ECO:0000313" key="2">
    <source>
        <dbReference type="EMBL" id="KAK7806535.1"/>
    </source>
</evidence>
<protein>
    <submittedName>
        <fullName evidence="2">Uncharacterized protein</fullName>
    </submittedName>
</protein>